<dbReference type="InterPro" id="IPR036028">
    <property type="entry name" value="SH3-like_dom_sf"/>
</dbReference>
<feature type="domain" description="BAR" evidence="5">
    <location>
        <begin position="32"/>
        <end position="266"/>
    </location>
</feature>
<gene>
    <name evidence="6" type="primary">Sh3glb1</name>
</gene>
<dbReference type="InterPro" id="IPR050384">
    <property type="entry name" value="Endophilin_SH3RF"/>
</dbReference>
<dbReference type="GO" id="GO:0061024">
    <property type="term" value="P:membrane organization"/>
    <property type="evidence" value="ECO:0007669"/>
    <property type="project" value="TreeGrafter"/>
</dbReference>
<dbReference type="Pfam" id="PF14604">
    <property type="entry name" value="SH3_9"/>
    <property type="match status" value="1"/>
</dbReference>
<evidence type="ECO:0000256" key="1">
    <source>
        <dbReference type="ARBA" id="ARBA00006697"/>
    </source>
</evidence>
<accession>A0A6F9DSU1</accession>
<dbReference type="PANTHER" id="PTHR14167">
    <property type="entry name" value="SH3 DOMAIN-CONTAINING"/>
    <property type="match status" value="1"/>
</dbReference>
<feature type="domain" description="SH3" evidence="4">
    <location>
        <begin position="297"/>
        <end position="357"/>
    </location>
</feature>
<dbReference type="SUPFAM" id="SSF50044">
    <property type="entry name" value="SH3-domain"/>
    <property type="match status" value="1"/>
</dbReference>
<keyword evidence="2 3" id="KW-0728">SH3 domain</keyword>
<dbReference type="SUPFAM" id="SSF103657">
    <property type="entry name" value="BAR/IMD domain-like"/>
    <property type="match status" value="1"/>
</dbReference>
<evidence type="ECO:0000313" key="6">
    <source>
        <dbReference type="EMBL" id="CAB3266046.1"/>
    </source>
</evidence>
<dbReference type="PANTHER" id="PTHR14167:SF76">
    <property type="entry name" value="ENDOPHILIN B, ISOFORM A"/>
    <property type="match status" value="1"/>
</dbReference>
<dbReference type="Pfam" id="PF03114">
    <property type="entry name" value="BAR"/>
    <property type="match status" value="1"/>
</dbReference>
<proteinExistence type="evidence at transcript level"/>
<dbReference type="InterPro" id="IPR001452">
    <property type="entry name" value="SH3_domain"/>
</dbReference>
<evidence type="ECO:0000256" key="3">
    <source>
        <dbReference type="PROSITE-ProRule" id="PRU00192"/>
    </source>
</evidence>
<reference evidence="6" key="1">
    <citation type="submission" date="2020-04" db="EMBL/GenBank/DDBJ databases">
        <authorList>
            <person name="Neveu A P."/>
        </authorList>
    </citation>
    <scope>NUCLEOTIDE SEQUENCE</scope>
    <source>
        <tissue evidence="6">Whole embryo</tissue>
    </source>
</reference>
<dbReference type="PROSITE" id="PS50002">
    <property type="entry name" value="SH3"/>
    <property type="match status" value="1"/>
</dbReference>
<name>A0A6F9DSU1_9ASCI</name>
<organism evidence="6">
    <name type="scientific">Phallusia mammillata</name>
    <dbReference type="NCBI Taxonomy" id="59560"/>
    <lineage>
        <taxon>Eukaryota</taxon>
        <taxon>Metazoa</taxon>
        <taxon>Chordata</taxon>
        <taxon>Tunicata</taxon>
        <taxon>Ascidiacea</taxon>
        <taxon>Phlebobranchia</taxon>
        <taxon>Ascidiidae</taxon>
        <taxon>Phallusia</taxon>
    </lineage>
</organism>
<dbReference type="CDD" id="cd07594">
    <property type="entry name" value="BAR_Endophilin_B"/>
    <property type="match status" value="1"/>
</dbReference>
<dbReference type="EMBL" id="LR790184">
    <property type="protein sequence ID" value="CAB3266046.1"/>
    <property type="molecule type" value="mRNA"/>
</dbReference>
<evidence type="ECO:0000259" key="4">
    <source>
        <dbReference type="PROSITE" id="PS50002"/>
    </source>
</evidence>
<dbReference type="GO" id="GO:0016020">
    <property type="term" value="C:membrane"/>
    <property type="evidence" value="ECO:0007669"/>
    <property type="project" value="TreeGrafter"/>
</dbReference>
<dbReference type="InterPro" id="IPR027267">
    <property type="entry name" value="AH/BAR_dom_sf"/>
</dbReference>
<dbReference type="GO" id="GO:0005737">
    <property type="term" value="C:cytoplasm"/>
    <property type="evidence" value="ECO:0007669"/>
    <property type="project" value="InterPro"/>
</dbReference>
<sequence>MEFRVPKLTMPDVRQLTTDATTMFSRAVQYTEEKLGNAEKTEYDANFETLQTRYDKTKFWTEKIKMQTESSLQPNPNTRMEDFVYHKLDRKPPERANNTEQLGHTMIEAGTDFGPGTAYGGALLKCGKVQLKLGQAEQSFLVATSQNFLLPLVNFLDGDCKTIQKERKLLEKKRLDLDACKSRVKKAKSLEARQTAESELRIAQTDFDRQQEITRLLLEGVSSTQAHHSRSINEFVDAQTEYFAKCHQHMLDLQKELSTTDPSASPNLFNRGNRGNVQVNTIVNPSGQGQVSNNMPGPPKQARVLYDYDAADSTELSLLADEIILVQQTVGQNGDWLMGQRGTQKGKVPVSYLEMLN</sequence>
<dbReference type="CDD" id="cd11802">
    <property type="entry name" value="SH3_Endophilin_B"/>
    <property type="match status" value="1"/>
</dbReference>
<dbReference type="InterPro" id="IPR004148">
    <property type="entry name" value="BAR_dom"/>
</dbReference>
<dbReference type="SMART" id="SM00326">
    <property type="entry name" value="SH3"/>
    <property type="match status" value="1"/>
</dbReference>
<dbReference type="PROSITE" id="PS51021">
    <property type="entry name" value="BAR"/>
    <property type="match status" value="1"/>
</dbReference>
<comment type="similarity">
    <text evidence="1">Belongs to the endophilin family.</text>
</comment>
<evidence type="ECO:0000256" key="2">
    <source>
        <dbReference type="ARBA" id="ARBA00022443"/>
    </source>
</evidence>
<dbReference type="SMART" id="SM00721">
    <property type="entry name" value="BAR"/>
    <property type="match status" value="1"/>
</dbReference>
<evidence type="ECO:0000259" key="5">
    <source>
        <dbReference type="PROSITE" id="PS51021"/>
    </source>
</evidence>
<protein>
    <submittedName>
        <fullName evidence="6">Endophilin-B1</fullName>
    </submittedName>
</protein>
<dbReference type="Gene3D" id="1.20.1270.60">
    <property type="entry name" value="Arfaptin homology (AH) domain/BAR domain"/>
    <property type="match status" value="1"/>
</dbReference>
<dbReference type="Gene3D" id="2.30.30.40">
    <property type="entry name" value="SH3 Domains"/>
    <property type="match status" value="1"/>
</dbReference>
<dbReference type="AlphaFoldDB" id="A0A6F9DSU1"/>